<dbReference type="Gene3D" id="2.40.160.50">
    <property type="entry name" value="membrane protein fhac: a member of the omp85/tpsb transporter family"/>
    <property type="match status" value="1"/>
</dbReference>
<dbReference type="KEGG" id="crz:D1345_10095"/>
<dbReference type="InterPro" id="IPR005565">
    <property type="entry name" value="Hemolysn_activator_HlyB_C"/>
</dbReference>
<keyword evidence="3" id="KW-1134">Transmembrane beta strand</keyword>
<dbReference type="PANTHER" id="PTHR34597">
    <property type="entry name" value="SLR1661 PROTEIN"/>
    <property type="match status" value="1"/>
</dbReference>
<evidence type="ECO:0000259" key="9">
    <source>
        <dbReference type="Pfam" id="PF08479"/>
    </source>
</evidence>
<evidence type="ECO:0000313" key="11">
    <source>
        <dbReference type="EMBL" id="AXT46519.1"/>
    </source>
</evidence>
<dbReference type="InterPro" id="IPR035251">
    <property type="entry name" value="ShlB_POTRA"/>
</dbReference>
<keyword evidence="5" id="KW-0406">Ion transport</keyword>
<name>A0AAD0RRR6_9NEIS</name>
<dbReference type="GO" id="GO:0098046">
    <property type="term" value="C:type V protein secretion system complex"/>
    <property type="evidence" value="ECO:0007669"/>
    <property type="project" value="TreeGrafter"/>
</dbReference>
<reference evidence="11 12" key="1">
    <citation type="submission" date="2018-08" db="EMBL/GenBank/DDBJ databases">
        <title>Complete genome sequence of JP2-74.</title>
        <authorList>
            <person name="Wu L."/>
        </authorList>
    </citation>
    <scope>NUCLEOTIDE SEQUENCE [LARGE SCALE GENOMIC DNA]</scope>
    <source>
        <strain evidence="11 12">JP2-74</strain>
    </source>
</reference>
<evidence type="ECO:0000259" key="10">
    <source>
        <dbReference type="Pfam" id="PF17287"/>
    </source>
</evidence>
<evidence type="ECO:0000256" key="5">
    <source>
        <dbReference type="ARBA" id="ARBA00023065"/>
    </source>
</evidence>
<dbReference type="InterPro" id="IPR051544">
    <property type="entry name" value="TPS_OM_transporter"/>
</dbReference>
<keyword evidence="6" id="KW-0472">Membrane</keyword>
<dbReference type="Pfam" id="PF03865">
    <property type="entry name" value="ShlB"/>
    <property type="match status" value="1"/>
</dbReference>
<evidence type="ECO:0000259" key="8">
    <source>
        <dbReference type="Pfam" id="PF03865"/>
    </source>
</evidence>
<evidence type="ECO:0000256" key="1">
    <source>
        <dbReference type="ARBA" id="ARBA00004442"/>
    </source>
</evidence>
<proteinExistence type="inferred from homology"/>
<evidence type="ECO:0000256" key="7">
    <source>
        <dbReference type="ARBA" id="ARBA00023237"/>
    </source>
</evidence>
<feature type="domain" description="Haemolysin activator HlyB C-terminal" evidence="8">
    <location>
        <begin position="220"/>
        <end position="533"/>
    </location>
</feature>
<feature type="domain" description="Polypeptide-transport-associated ShlB-type" evidence="9">
    <location>
        <begin position="90"/>
        <end position="160"/>
    </location>
</feature>
<dbReference type="PANTHER" id="PTHR34597:SF3">
    <property type="entry name" value="OUTER MEMBRANE TRANSPORTER CDIB"/>
    <property type="match status" value="1"/>
</dbReference>
<dbReference type="InterPro" id="IPR013686">
    <property type="entry name" value="Polypept-transport_assoc_ShlB"/>
</dbReference>
<dbReference type="GO" id="GO:0009279">
    <property type="term" value="C:cell outer membrane"/>
    <property type="evidence" value="ECO:0007669"/>
    <property type="project" value="UniProtKB-SubCell"/>
</dbReference>
<dbReference type="GO" id="GO:0046819">
    <property type="term" value="P:protein secretion by the type V secretion system"/>
    <property type="evidence" value="ECO:0007669"/>
    <property type="project" value="TreeGrafter"/>
</dbReference>
<evidence type="ECO:0000256" key="3">
    <source>
        <dbReference type="ARBA" id="ARBA00022452"/>
    </source>
</evidence>
<dbReference type="GO" id="GO:0008320">
    <property type="term" value="F:protein transmembrane transporter activity"/>
    <property type="evidence" value="ECO:0007669"/>
    <property type="project" value="TreeGrafter"/>
</dbReference>
<evidence type="ECO:0000256" key="2">
    <source>
        <dbReference type="ARBA" id="ARBA00009055"/>
    </source>
</evidence>
<dbReference type="InterPro" id="IPR027282">
    <property type="entry name" value="TPS"/>
</dbReference>
<keyword evidence="4" id="KW-0812">Transmembrane</keyword>
<organism evidence="11 12">
    <name type="scientific">Chromobacterium rhizoryzae</name>
    <dbReference type="NCBI Taxonomy" id="1778675"/>
    <lineage>
        <taxon>Bacteria</taxon>
        <taxon>Pseudomonadati</taxon>
        <taxon>Pseudomonadota</taxon>
        <taxon>Betaproteobacteria</taxon>
        <taxon>Neisseriales</taxon>
        <taxon>Chromobacteriaceae</taxon>
        <taxon>Chromobacterium</taxon>
    </lineage>
</organism>
<dbReference type="Proteomes" id="UP000259465">
    <property type="component" value="Chromosome"/>
</dbReference>
<evidence type="ECO:0000313" key="12">
    <source>
        <dbReference type="Proteomes" id="UP000259465"/>
    </source>
</evidence>
<accession>A0AAD0RRR6</accession>
<comment type="similarity">
    <text evidence="2">Belongs to the TPS (TC 1.B.20) family.</text>
</comment>
<dbReference type="GO" id="GO:0006811">
    <property type="term" value="P:monoatomic ion transport"/>
    <property type="evidence" value="ECO:0007669"/>
    <property type="project" value="UniProtKB-KW"/>
</dbReference>
<dbReference type="Pfam" id="PF17287">
    <property type="entry name" value="POTRA_3"/>
    <property type="match status" value="1"/>
</dbReference>
<dbReference type="FunFam" id="2.40.160.50:FF:000009">
    <property type="entry name" value="Putative hemolysin activator protein"/>
    <property type="match status" value="1"/>
</dbReference>
<gene>
    <name evidence="11" type="ORF">D1345_10095</name>
</gene>
<dbReference type="PIRSF" id="PIRSF029745">
    <property type="entry name" value="FhaC"/>
    <property type="match status" value="1"/>
</dbReference>
<dbReference type="Pfam" id="PF08479">
    <property type="entry name" value="POTRA_2"/>
    <property type="match status" value="1"/>
</dbReference>
<keyword evidence="7" id="KW-0998">Cell outer membrane</keyword>
<dbReference type="Gene3D" id="3.10.20.310">
    <property type="entry name" value="membrane protein fhac"/>
    <property type="match status" value="1"/>
</dbReference>
<protein>
    <submittedName>
        <fullName evidence="11">ShlB/FhaC/HecB family hemolysin secretion/activation protein</fullName>
    </submittedName>
</protein>
<dbReference type="AlphaFoldDB" id="A0AAD0RRR6"/>
<dbReference type="EMBL" id="CP031968">
    <property type="protein sequence ID" value="AXT46519.1"/>
    <property type="molecule type" value="Genomic_DNA"/>
</dbReference>
<evidence type="ECO:0000256" key="6">
    <source>
        <dbReference type="ARBA" id="ARBA00023136"/>
    </source>
</evidence>
<evidence type="ECO:0000256" key="4">
    <source>
        <dbReference type="ARBA" id="ARBA00022692"/>
    </source>
</evidence>
<feature type="domain" description="ShlB POTRA" evidence="10">
    <location>
        <begin position="161"/>
        <end position="215"/>
    </location>
</feature>
<keyword evidence="5" id="KW-0813">Transport</keyword>
<comment type="subcellular location">
    <subcellularLocation>
        <location evidence="1">Cell outer membrane</location>
    </subcellularLocation>
</comment>
<keyword evidence="12" id="KW-1185">Reference proteome</keyword>
<sequence length="569" mass="62438">MGHLKASARVCREPAGRVAVSLLALGFAAPAWALPMAAPSPDQQLILQQERERALQEQVLPTAPDVRLPRPADALADYPASEAPCFAIHELRMVGDLAERFRWALTAADAAGRCLGVQGVNLAMKRVQNALIAQGYVTTRVLVKPQDLKAGVLTLTLVPGRIHAIRFADPSSWRARWSNALPARPGDVLNLRDIEQALENFKRVPTADADIQIEPAGADGESDLVIAWKEALPIRLSLSLDDGDSDATGRYQGSATLSLDNLLTVNDLFYYSQGKDLFQHDPLGSKSRSLHYSLPLGYWQLGLTLNDYRYHQTIAGANEKYLYRGDSENSQLSLSRVVYRSQAHKTTLSLRAYQRKSRNFVEDTEIRLQHRQTAGWELGLNQRSYLGDATLDAGLNWRRGSGMLGALPAPEEETGNGSSRPSIVTADLSYNQPLQIGAQKLRLNSQWRGQWSKGALVPQDRFAIGGRYTVRGFDGDLSLSSERGWLWRNELSWAMGPSGQELYLGLDLGRVSGAASSQLIGRQLAGGAVGMRGSLFKRLSYDMFTGWPIQKPAGFHTGAASGFSLNLQF</sequence>